<evidence type="ECO:0000313" key="7">
    <source>
        <dbReference type="Proteomes" id="UP000003560"/>
    </source>
</evidence>
<evidence type="ECO:0000256" key="3">
    <source>
        <dbReference type="SAM" id="MobiDB-lite"/>
    </source>
</evidence>
<dbReference type="Pfam" id="PF01522">
    <property type="entry name" value="Polysacc_deac_1"/>
    <property type="match status" value="1"/>
</dbReference>
<feature type="transmembrane region" description="Helical" evidence="4">
    <location>
        <begin position="64"/>
        <end position="84"/>
    </location>
</feature>
<dbReference type="Gene3D" id="3.20.20.370">
    <property type="entry name" value="Glycoside hydrolase/deacetylase"/>
    <property type="match status" value="1"/>
</dbReference>
<dbReference type="GO" id="GO:0016810">
    <property type="term" value="F:hydrolase activity, acting on carbon-nitrogen (but not peptide) bonds"/>
    <property type="evidence" value="ECO:0007669"/>
    <property type="project" value="InterPro"/>
</dbReference>
<dbReference type="InterPro" id="IPR002509">
    <property type="entry name" value="NODB_dom"/>
</dbReference>
<keyword evidence="4" id="KW-0472">Membrane</keyword>
<dbReference type="AlphaFoldDB" id="B6GAB9"/>
<reference evidence="6 7" key="1">
    <citation type="submission" date="2008-10" db="EMBL/GenBank/DDBJ databases">
        <title>Draft genome sequence of Collinsella stercoris (DSM 13279).</title>
        <authorList>
            <person name="Sudarsanam P."/>
            <person name="Ley R."/>
            <person name="Guruge J."/>
            <person name="Turnbaugh P.J."/>
            <person name="Mahowald M."/>
            <person name="Liep D."/>
            <person name="Gordon J."/>
        </authorList>
    </citation>
    <scope>NUCLEOTIDE SEQUENCE [LARGE SCALE GENOMIC DNA]</scope>
    <source>
        <strain evidence="6 7">DSM 13279</strain>
    </source>
</reference>
<keyword evidence="1" id="KW-0479">Metal-binding</keyword>
<dbReference type="PANTHER" id="PTHR10587">
    <property type="entry name" value="GLYCOSYL TRANSFERASE-RELATED"/>
    <property type="match status" value="1"/>
</dbReference>
<protein>
    <submittedName>
        <fullName evidence="6">Polysaccharide deacetylase</fullName>
    </submittedName>
</protein>
<evidence type="ECO:0000259" key="5">
    <source>
        <dbReference type="PROSITE" id="PS51677"/>
    </source>
</evidence>
<evidence type="ECO:0000313" key="6">
    <source>
        <dbReference type="EMBL" id="EEA90780.1"/>
    </source>
</evidence>
<dbReference type="EMBL" id="ABXJ01000058">
    <property type="protein sequence ID" value="EEA90780.1"/>
    <property type="molecule type" value="Genomic_DNA"/>
</dbReference>
<feature type="compositionally biased region" description="Polar residues" evidence="3">
    <location>
        <begin position="1"/>
        <end position="12"/>
    </location>
</feature>
<keyword evidence="4" id="KW-0812">Transmembrane</keyword>
<proteinExistence type="predicted"/>
<dbReference type="RefSeq" id="WP_006720672.1">
    <property type="nucleotide sequence ID" value="NZ_CP085935.1"/>
</dbReference>
<dbReference type="Proteomes" id="UP000003560">
    <property type="component" value="Unassembled WGS sequence"/>
</dbReference>
<name>B6GAB9_9ACTN</name>
<comment type="caution">
    <text evidence="6">The sequence shown here is derived from an EMBL/GenBank/DDBJ whole genome shotgun (WGS) entry which is preliminary data.</text>
</comment>
<keyword evidence="2" id="KW-0378">Hydrolase</keyword>
<dbReference type="InterPro" id="IPR050248">
    <property type="entry name" value="Polysacc_deacetylase_ArnD"/>
</dbReference>
<dbReference type="eggNOG" id="COG0726">
    <property type="taxonomic scope" value="Bacteria"/>
</dbReference>
<gene>
    <name evidence="6" type="ORF">COLSTE_01015</name>
</gene>
<feature type="domain" description="NodB homology" evidence="5">
    <location>
        <begin position="243"/>
        <end position="422"/>
    </location>
</feature>
<dbReference type="STRING" id="445975.COLSTE_01015"/>
<dbReference type="GO" id="GO:0046872">
    <property type="term" value="F:metal ion binding"/>
    <property type="evidence" value="ECO:0007669"/>
    <property type="project" value="UniProtKB-KW"/>
</dbReference>
<dbReference type="GeneID" id="98002025"/>
<dbReference type="SUPFAM" id="SSF88713">
    <property type="entry name" value="Glycoside hydrolase/deacetylase"/>
    <property type="match status" value="1"/>
</dbReference>
<evidence type="ECO:0000256" key="4">
    <source>
        <dbReference type="SAM" id="Phobius"/>
    </source>
</evidence>
<dbReference type="GO" id="GO:0016020">
    <property type="term" value="C:membrane"/>
    <property type="evidence" value="ECO:0007669"/>
    <property type="project" value="TreeGrafter"/>
</dbReference>
<evidence type="ECO:0000256" key="2">
    <source>
        <dbReference type="ARBA" id="ARBA00022801"/>
    </source>
</evidence>
<sequence length="464" mass="49708">MPNHITSYSTNARPRYRKNPGNQLPSGRRRQQRRKGAQYLRRSQGFGGRRRSGRGCGGNDRKTYALIIVGCAFLLFVASIVWYANRSVEITLNGEAAKVRIHSNIERVIADQGLEPSAGDLLAVDGSVLKKGAGTAYTAELDGESLSAEKAASVELEGGEELTIKDGENVFEEHDVAATEIQPTLTVEGTGPVAYVETWGQAGRSEVWTGRETGMVVDKGVVKEPVNAVVTCTSVLPSKKDAKYVALTFDEGPSAQTEQIVQILREKDARATFFVEGDKVSSNAAAVRAIAASGNELGVNAYSDTDLTELDASHVRDQLTQAFAAVEDAANTTPTLLRPPFAAFSNQNWADAMDLVSAVITWSVDSGDWLLQGATSVVDTVVGSVSNGDIVLLTDNDATAAQTVEALPQLIDRLRENGYSLVTLSELIAADKDLRDLIDVNNVGLPKGASLPKLEEQPDSELSE</sequence>
<keyword evidence="7" id="KW-1185">Reference proteome</keyword>
<dbReference type="InterPro" id="IPR011330">
    <property type="entry name" value="Glyco_hydro/deAcase_b/a-brl"/>
</dbReference>
<dbReference type="PANTHER" id="PTHR10587:SF133">
    <property type="entry name" value="CHITIN DEACETYLASE 1-RELATED"/>
    <property type="match status" value="1"/>
</dbReference>
<dbReference type="GO" id="GO:0005975">
    <property type="term" value="P:carbohydrate metabolic process"/>
    <property type="evidence" value="ECO:0007669"/>
    <property type="project" value="InterPro"/>
</dbReference>
<dbReference type="HOGENOM" id="CLU_034359_1_0_11"/>
<dbReference type="CDD" id="cd10917">
    <property type="entry name" value="CE4_NodB_like_6s_7s"/>
    <property type="match status" value="1"/>
</dbReference>
<reference evidence="6 7" key="2">
    <citation type="submission" date="2008-10" db="EMBL/GenBank/DDBJ databases">
        <authorList>
            <person name="Fulton L."/>
            <person name="Clifton S."/>
            <person name="Fulton B."/>
            <person name="Xu J."/>
            <person name="Minx P."/>
            <person name="Pepin K.H."/>
            <person name="Johnson M."/>
            <person name="Thiruvilangam P."/>
            <person name="Bhonagiri V."/>
            <person name="Nash W.E."/>
            <person name="Mardis E.R."/>
            <person name="Wilson R.K."/>
        </authorList>
    </citation>
    <scope>NUCLEOTIDE SEQUENCE [LARGE SCALE GENOMIC DNA]</scope>
    <source>
        <strain evidence="6 7">DSM 13279</strain>
    </source>
</reference>
<dbReference type="PROSITE" id="PS51677">
    <property type="entry name" value="NODB"/>
    <property type="match status" value="1"/>
</dbReference>
<feature type="region of interest" description="Disordered" evidence="3">
    <location>
        <begin position="1"/>
        <end position="55"/>
    </location>
</feature>
<keyword evidence="4" id="KW-1133">Transmembrane helix</keyword>
<feature type="compositionally biased region" description="Basic residues" evidence="3">
    <location>
        <begin position="27"/>
        <end position="36"/>
    </location>
</feature>
<organism evidence="6 7">
    <name type="scientific">Collinsella stercoris DSM 13279</name>
    <dbReference type="NCBI Taxonomy" id="445975"/>
    <lineage>
        <taxon>Bacteria</taxon>
        <taxon>Bacillati</taxon>
        <taxon>Actinomycetota</taxon>
        <taxon>Coriobacteriia</taxon>
        <taxon>Coriobacteriales</taxon>
        <taxon>Coriobacteriaceae</taxon>
        <taxon>Collinsella</taxon>
    </lineage>
</organism>
<accession>B6GAB9</accession>
<evidence type="ECO:0000256" key="1">
    <source>
        <dbReference type="ARBA" id="ARBA00022723"/>
    </source>
</evidence>